<keyword evidence="2" id="KW-0378">Hydrolase</keyword>
<protein>
    <submittedName>
        <fullName evidence="4">S1 family peptidase</fullName>
    </submittedName>
</protein>
<dbReference type="PROSITE" id="PS00134">
    <property type="entry name" value="TRYPSIN_HIS"/>
    <property type="match status" value="1"/>
</dbReference>
<organism evidence="4 5">
    <name type="scientific">Lacihabitans lacunae</name>
    <dbReference type="NCBI Taxonomy" id="1028214"/>
    <lineage>
        <taxon>Bacteria</taxon>
        <taxon>Pseudomonadati</taxon>
        <taxon>Bacteroidota</taxon>
        <taxon>Cytophagia</taxon>
        <taxon>Cytophagales</taxon>
        <taxon>Leadbetterellaceae</taxon>
        <taxon>Lacihabitans</taxon>
    </lineage>
</organism>
<dbReference type="PANTHER" id="PTHR24250">
    <property type="entry name" value="CHYMOTRYPSIN-RELATED"/>
    <property type="match status" value="1"/>
</dbReference>
<dbReference type="Gene3D" id="2.40.10.10">
    <property type="entry name" value="Trypsin-like serine proteases"/>
    <property type="match status" value="1"/>
</dbReference>
<keyword evidence="1" id="KW-1015">Disulfide bond</keyword>
<sequence>MTKNLIYLFCFFLISCGVTDDVLEPSVDPEVIETFGIRHDKTLWQYEKIASNEAPFNTGDYPDFSSVVSLEMDISKNDVGICSGVLIAPNWVLTAGHCVYDYDTDKSPMAASKIKVNVGNDPENPIQTVNVQQIFLAPSWLAKGDFFVYGNDLCLLKLASPITKIPTATLNYDTSSEKVNAELWFSGFGDYSQQKGQNADVFSKKHAYQNILDRVKEGLGHFISNETYTGGMLAFDFDDPAGLVNTLGDSYANEEERSLGEGSSQNVCLNWEGGTVEGDSGGPIFMKINNKWVVIGILNGGVTEPLKGIKDSGYGDISTFTKCSSHANWIKSILSKN</sequence>
<dbReference type="RefSeq" id="WP_379839689.1">
    <property type="nucleotide sequence ID" value="NZ_JBHRYQ010000001.1"/>
</dbReference>
<dbReference type="PANTHER" id="PTHR24250:SF27">
    <property type="entry name" value="ELASTASE 2 LIKE"/>
    <property type="match status" value="1"/>
</dbReference>
<name>A0ABV7Z0V0_9BACT</name>
<dbReference type="PRINTS" id="PR00722">
    <property type="entry name" value="CHYMOTRYPSIN"/>
</dbReference>
<dbReference type="InterPro" id="IPR033116">
    <property type="entry name" value="TRYPSIN_SER"/>
</dbReference>
<dbReference type="PROSITE" id="PS51257">
    <property type="entry name" value="PROKAR_LIPOPROTEIN"/>
    <property type="match status" value="1"/>
</dbReference>
<feature type="domain" description="Peptidase S1" evidence="3">
    <location>
        <begin position="49"/>
        <end position="335"/>
    </location>
</feature>
<evidence type="ECO:0000259" key="3">
    <source>
        <dbReference type="PROSITE" id="PS50240"/>
    </source>
</evidence>
<keyword evidence="5" id="KW-1185">Reference proteome</keyword>
<dbReference type="EMBL" id="JBHRYQ010000001">
    <property type="protein sequence ID" value="MFC3812786.1"/>
    <property type="molecule type" value="Genomic_DNA"/>
</dbReference>
<accession>A0ABV7Z0V0</accession>
<dbReference type="InterPro" id="IPR001314">
    <property type="entry name" value="Peptidase_S1A"/>
</dbReference>
<dbReference type="SUPFAM" id="SSF50494">
    <property type="entry name" value="Trypsin-like serine proteases"/>
    <property type="match status" value="1"/>
</dbReference>
<dbReference type="SMART" id="SM00020">
    <property type="entry name" value="Tryp_SPc"/>
    <property type="match status" value="1"/>
</dbReference>
<dbReference type="InterPro" id="IPR001254">
    <property type="entry name" value="Trypsin_dom"/>
</dbReference>
<evidence type="ECO:0000256" key="2">
    <source>
        <dbReference type="RuleBase" id="RU363034"/>
    </source>
</evidence>
<keyword evidence="2" id="KW-0720">Serine protease</keyword>
<evidence type="ECO:0000313" key="5">
    <source>
        <dbReference type="Proteomes" id="UP001595616"/>
    </source>
</evidence>
<dbReference type="InterPro" id="IPR043504">
    <property type="entry name" value="Peptidase_S1_PA_chymotrypsin"/>
</dbReference>
<evidence type="ECO:0000256" key="1">
    <source>
        <dbReference type="ARBA" id="ARBA00023157"/>
    </source>
</evidence>
<dbReference type="Pfam" id="PF00089">
    <property type="entry name" value="Trypsin"/>
    <property type="match status" value="1"/>
</dbReference>
<evidence type="ECO:0000313" key="4">
    <source>
        <dbReference type="EMBL" id="MFC3812786.1"/>
    </source>
</evidence>
<gene>
    <name evidence="4" type="ORF">ACFOOI_19135</name>
</gene>
<proteinExistence type="predicted"/>
<dbReference type="Proteomes" id="UP001595616">
    <property type="component" value="Unassembled WGS sequence"/>
</dbReference>
<keyword evidence="2" id="KW-0645">Protease</keyword>
<dbReference type="InterPro" id="IPR018114">
    <property type="entry name" value="TRYPSIN_HIS"/>
</dbReference>
<dbReference type="PROSITE" id="PS00135">
    <property type="entry name" value="TRYPSIN_SER"/>
    <property type="match status" value="1"/>
</dbReference>
<comment type="caution">
    <text evidence="4">The sequence shown here is derived from an EMBL/GenBank/DDBJ whole genome shotgun (WGS) entry which is preliminary data.</text>
</comment>
<dbReference type="PROSITE" id="PS50240">
    <property type="entry name" value="TRYPSIN_DOM"/>
    <property type="match status" value="1"/>
</dbReference>
<reference evidence="5" key="1">
    <citation type="journal article" date="2019" name="Int. J. Syst. Evol. Microbiol.">
        <title>The Global Catalogue of Microorganisms (GCM) 10K type strain sequencing project: providing services to taxonomists for standard genome sequencing and annotation.</title>
        <authorList>
            <consortium name="The Broad Institute Genomics Platform"/>
            <consortium name="The Broad Institute Genome Sequencing Center for Infectious Disease"/>
            <person name="Wu L."/>
            <person name="Ma J."/>
        </authorList>
    </citation>
    <scope>NUCLEOTIDE SEQUENCE [LARGE SCALE GENOMIC DNA]</scope>
    <source>
        <strain evidence="5">CECT 7956</strain>
    </source>
</reference>
<dbReference type="InterPro" id="IPR009003">
    <property type="entry name" value="Peptidase_S1_PA"/>
</dbReference>